<comment type="caution">
    <text evidence="1">The sequence shown here is derived from an EMBL/GenBank/DDBJ whole genome shotgun (WGS) entry which is preliminary data.</text>
</comment>
<dbReference type="Proteomes" id="UP001158050">
    <property type="component" value="Unassembled WGS sequence"/>
</dbReference>
<reference evidence="1 2" key="1">
    <citation type="submission" date="2017-05" db="EMBL/GenBank/DDBJ databases">
        <authorList>
            <person name="Varghese N."/>
            <person name="Submissions S."/>
        </authorList>
    </citation>
    <scope>NUCLEOTIDE SEQUENCE [LARGE SCALE GENOMIC DNA]</scope>
    <source>
        <strain evidence="1 2">DSM 18015</strain>
    </source>
</reference>
<proteinExistence type="predicted"/>
<dbReference type="EMBL" id="FXUO01000012">
    <property type="protein sequence ID" value="SMP97285.1"/>
    <property type="molecule type" value="Genomic_DNA"/>
</dbReference>
<evidence type="ECO:0000313" key="2">
    <source>
        <dbReference type="Proteomes" id="UP001158050"/>
    </source>
</evidence>
<sequence length="132" mass="14782">MNIIALFGDNSVGKTHTFNILYDELLKIAGVTSTGKTAFGKRDFEDILNFPLGRKVALFSMGDYSKATIEKINKYNSLGIDTFVCACNNKFKNPIKLISTFPNNIYYKSTTMIKTDYNTLNMTDALNLISLI</sequence>
<name>A0ABY1R9V1_9FLAO</name>
<keyword evidence="2" id="KW-1185">Reference proteome</keyword>
<dbReference type="RefSeq" id="WP_283418125.1">
    <property type="nucleotide sequence ID" value="NZ_FXUO01000012.1"/>
</dbReference>
<organism evidence="1 2">
    <name type="scientific">Epilithonimonas pallida</name>
    <dbReference type="NCBI Taxonomy" id="373671"/>
    <lineage>
        <taxon>Bacteria</taxon>
        <taxon>Pseudomonadati</taxon>
        <taxon>Bacteroidota</taxon>
        <taxon>Flavobacteriia</taxon>
        <taxon>Flavobacteriales</taxon>
        <taxon>Weeksellaceae</taxon>
        <taxon>Chryseobacterium group</taxon>
        <taxon>Epilithonimonas</taxon>
    </lineage>
</organism>
<protein>
    <submittedName>
        <fullName evidence="1">Uncharacterized protein</fullName>
    </submittedName>
</protein>
<evidence type="ECO:0000313" key="1">
    <source>
        <dbReference type="EMBL" id="SMP97285.1"/>
    </source>
</evidence>
<gene>
    <name evidence="1" type="ORF">SAMN05421679_11224</name>
</gene>
<accession>A0ABY1R9V1</accession>